<comment type="caution">
    <text evidence="1">The sequence shown here is derived from an EMBL/GenBank/DDBJ whole genome shotgun (WGS) entry which is preliminary data.</text>
</comment>
<evidence type="ECO:0000313" key="2">
    <source>
        <dbReference type="Proteomes" id="UP001164250"/>
    </source>
</evidence>
<proteinExistence type="predicted"/>
<protein>
    <submittedName>
        <fullName evidence="1">Uncharacterized protein</fullName>
    </submittedName>
</protein>
<name>A0ACC1B7M3_9ROSI</name>
<dbReference type="Proteomes" id="UP001164250">
    <property type="component" value="Chromosome 6"/>
</dbReference>
<dbReference type="EMBL" id="CM047902">
    <property type="protein sequence ID" value="KAJ0094907.1"/>
    <property type="molecule type" value="Genomic_DNA"/>
</dbReference>
<evidence type="ECO:0000313" key="1">
    <source>
        <dbReference type="EMBL" id="KAJ0094907.1"/>
    </source>
</evidence>
<sequence length="487" mass="53602">MASLQCLNASKFNMRRYVVKFKASNSVSSNEEKKLRILIAGGGIGGLVLALAAKNRGYDVKVFERDLSAVRGEGSHRGPIQLSSSALAVLQAIDQNVANRIMEAGCVTGDRINGVADGISGQCVIKQLKADIHADGFRATFVRLAQGGFTIEDSDKVTVILEDGRQYDGDILVGADGIWSEVGSFPYCYSSLYVNRVSASYGLLLDFQILVFTMQRYRVFIGLNQYFVASDVGNGKMQWYAFYKQPPMKTDPPGGKLISKKLRKHKRLLELFGHWCDEVVTLITKTMEDKILGRDIYDRDMMSRWGVGRVTLLGDAAHPMQPNLGQGGCMAIEDCYQLVLELDKIVKTGSEEIVSALTSYEKKRRFRVSIVHGASRMASKMLSTYRPYIEFGSGPISIVASDDGTNTEDNKPYTSHSTCLFAVVFASVHDLDYSCSMAMGCGERGKEAVEVIISFCSANICIKALAGPRKLSFMYWTVISGQAELVK</sequence>
<accession>A0ACC1B7M3</accession>
<keyword evidence="2" id="KW-1185">Reference proteome</keyword>
<gene>
    <name evidence="1" type="ORF">Patl1_17286</name>
</gene>
<organism evidence="1 2">
    <name type="scientific">Pistacia atlantica</name>
    <dbReference type="NCBI Taxonomy" id="434234"/>
    <lineage>
        <taxon>Eukaryota</taxon>
        <taxon>Viridiplantae</taxon>
        <taxon>Streptophyta</taxon>
        <taxon>Embryophyta</taxon>
        <taxon>Tracheophyta</taxon>
        <taxon>Spermatophyta</taxon>
        <taxon>Magnoliopsida</taxon>
        <taxon>eudicotyledons</taxon>
        <taxon>Gunneridae</taxon>
        <taxon>Pentapetalae</taxon>
        <taxon>rosids</taxon>
        <taxon>malvids</taxon>
        <taxon>Sapindales</taxon>
        <taxon>Anacardiaceae</taxon>
        <taxon>Pistacia</taxon>
    </lineage>
</organism>
<reference evidence="2" key="1">
    <citation type="journal article" date="2023" name="G3 (Bethesda)">
        <title>Genome assembly and association tests identify interacting loci associated with vigor, precocity, and sex in interspecific pistachio rootstocks.</title>
        <authorList>
            <person name="Palmer W."/>
            <person name="Jacygrad E."/>
            <person name="Sagayaradj S."/>
            <person name="Cavanaugh K."/>
            <person name="Han R."/>
            <person name="Bertier L."/>
            <person name="Beede B."/>
            <person name="Kafkas S."/>
            <person name="Golino D."/>
            <person name="Preece J."/>
            <person name="Michelmore R."/>
        </authorList>
    </citation>
    <scope>NUCLEOTIDE SEQUENCE [LARGE SCALE GENOMIC DNA]</scope>
</reference>